<keyword evidence="3" id="KW-1185">Reference proteome</keyword>
<evidence type="ECO:0000313" key="3">
    <source>
        <dbReference type="Proteomes" id="UP001153709"/>
    </source>
</evidence>
<dbReference type="InterPro" id="IPR028163">
    <property type="entry name" value="HAUS_6_N"/>
</dbReference>
<dbReference type="PANTHER" id="PTHR16151">
    <property type="entry name" value="HAUS AUGMIN-LIKE COMPLEX SUBUNIT 6"/>
    <property type="match status" value="1"/>
</dbReference>
<proteinExistence type="predicted"/>
<dbReference type="GO" id="GO:0051225">
    <property type="term" value="P:spindle assembly"/>
    <property type="evidence" value="ECO:0007669"/>
    <property type="project" value="InterPro"/>
</dbReference>
<dbReference type="GO" id="GO:1990498">
    <property type="term" value="C:mitotic spindle microtubule"/>
    <property type="evidence" value="ECO:0007669"/>
    <property type="project" value="TreeGrafter"/>
</dbReference>
<reference evidence="2" key="1">
    <citation type="submission" date="2022-01" db="EMBL/GenBank/DDBJ databases">
        <authorList>
            <person name="King R."/>
        </authorList>
    </citation>
    <scope>NUCLEOTIDE SEQUENCE</scope>
</reference>
<evidence type="ECO:0000313" key="2">
    <source>
        <dbReference type="EMBL" id="CAG9838887.1"/>
    </source>
</evidence>
<dbReference type="InterPro" id="IPR026797">
    <property type="entry name" value="HAUS_6"/>
</dbReference>
<dbReference type="GO" id="GO:0070652">
    <property type="term" value="C:HAUS complex"/>
    <property type="evidence" value="ECO:0007669"/>
    <property type="project" value="InterPro"/>
</dbReference>
<dbReference type="AlphaFoldDB" id="A0A9N9TAV1"/>
<protein>
    <recommendedName>
        <fullName evidence="1">HAUS augmin-like complex subunit 6 N-terminal domain-containing protein</fullName>
    </recommendedName>
</protein>
<dbReference type="Pfam" id="PF14661">
    <property type="entry name" value="HAUS6_N"/>
    <property type="match status" value="1"/>
</dbReference>
<evidence type="ECO:0000259" key="1">
    <source>
        <dbReference type="Pfam" id="PF14661"/>
    </source>
</evidence>
<accession>A0A9N9TAV1</accession>
<gene>
    <name evidence="2" type="ORF">DIABBA_LOCUS11702</name>
</gene>
<dbReference type="Proteomes" id="UP001153709">
    <property type="component" value="Chromosome 8"/>
</dbReference>
<organism evidence="2 3">
    <name type="scientific">Diabrotica balteata</name>
    <name type="common">Banded cucumber beetle</name>
    <dbReference type="NCBI Taxonomy" id="107213"/>
    <lineage>
        <taxon>Eukaryota</taxon>
        <taxon>Metazoa</taxon>
        <taxon>Ecdysozoa</taxon>
        <taxon>Arthropoda</taxon>
        <taxon>Hexapoda</taxon>
        <taxon>Insecta</taxon>
        <taxon>Pterygota</taxon>
        <taxon>Neoptera</taxon>
        <taxon>Endopterygota</taxon>
        <taxon>Coleoptera</taxon>
        <taxon>Polyphaga</taxon>
        <taxon>Cucujiformia</taxon>
        <taxon>Chrysomeloidea</taxon>
        <taxon>Chrysomelidae</taxon>
        <taxon>Galerucinae</taxon>
        <taxon>Diabroticina</taxon>
        <taxon>Diabroticites</taxon>
        <taxon>Diabrotica</taxon>
    </lineage>
</organism>
<sequence length="392" mass="45964">MSEVKTFRYIEAKVHEELYNNLYLLSQVYETNSEFNRVFKKDMFVKNNKAAFYEVVYYLLDTLNRELTKEKLKSWRPYDIKGENKFRSELLKYINELNIHYTHANIPPIMSSHLISPGGFKFTKFMLKLSQLVIFEYLQNNSRALLLYCPIQSTNTTLMQAKFDSINRITFEVKLRINTTLEKFQEDCNKQKNVADSLVKNLTDLQKSISTAKKVQLTAEEEFFNKYTVYPSINSLEDKIVSLNSLWNRLSNIHSLLEDCKSIHEYLLSNDLVLHHTVNSQKTSNCQKEQKLNLPEFFTTVATLLNSKSLELPIVDNSFISERSEQIRSTIERYLDLTNEFNTDIQQINAHVKGLFKNLKYVENYVKLQLLNNKSESLEDNLGIQPLEVSEY</sequence>
<dbReference type="PANTHER" id="PTHR16151:SF2">
    <property type="entry name" value="HAUS AUGMIN-LIKE COMPLEX SUBUNIT 6"/>
    <property type="match status" value="1"/>
</dbReference>
<name>A0A9N9TAV1_DIABA</name>
<dbReference type="EMBL" id="OU898283">
    <property type="protein sequence ID" value="CAG9838887.1"/>
    <property type="molecule type" value="Genomic_DNA"/>
</dbReference>
<dbReference type="GO" id="GO:0008017">
    <property type="term" value="F:microtubule binding"/>
    <property type="evidence" value="ECO:0007669"/>
    <property type="project" value="TreeGrafter"/>
</dbReference>
<feature type="domain" description="HAUS augmin-like complex subunit 6 N-terminal" evidence="1">
    <location>
        <begin position="18"/>
        <end position="248"/>
    </location>
</feature>
<dbReference type="OrthoDB" id="5575722at2759"/>